<name>A0A0D5XUI4_9PSED</name>
<gene>
    <name evidence="1" type="ORF">PCL1606_12680</name>
</gene>
<accession>A0A0D5XUI4</accession>
<dbReference type="Proteomes" id="UP000032748">
    <property type="component" value="Chromosome"/>
</dbReference>
<dbReference type="AlphaFoldDB" id="A0A0D5XUI4"/>
<protein>
    <submittedName>
        <fullName evidence="1">Uncharacterized protein</fullName>
    </submittedName>
</protein>
<reference evidence="1 2" key="1">
    <citation type="journal article" date="2015" name="Mol. Plant Microbe Interact.">
        <title>Comparative Genomic Analysis of Pseudomonas chlororaphis PCL1606 Reveals New Insight into Antifungal Compounds Involved in Biocontrol.</title>
        <authorList>
            <person name="Calderon C.E."/>
            <person name="Ramos C."/>
            <person name="de Vicente A."/>
            <person name="Cazorla F.M."/>
        </authorList>
    </citation>
    <scope>NUCLEOTIDE SEQUENCE [LARGE SCALE GENOMIC DNA]</scope>
    <source>
        <strain evidence="1 2">PCL1606</strain>
    </source>
</reference>
<sequence length="41" mass="4512">MNINMDINHANAEGMFTRTIAGLQSACNIVFESITEKLANK</sequence>
<organism evidence="1 2">
    <name type="scientific">Pseudomonas chlororaphis</name>
    <dbReference type="NCBI Taxonomy" id="587753"/>
    <lineage>
        <taxon>Bacteria</taxon>
        <taxon>Pseudomonadati</taxon>
        <taxon>Pseudomonadota</taxon>
        <taxon>Gammaproteobacteria</taxon>
        <taxon>Pseudomonadales</taxon>
        <taxon>Pseudomonadaceae</taxon>
        <taxon>Pseudomonas</taxon>
    </lineage>
</organism>
<proteinExistence type="predicted"/>
<evidence type="ECO:0000313" key="1">
    <source>
        <dbReference type="EMBL" id="AKA22723.1"/>
    </source>
</evidence>
<dbReference type="KEGG" id="pcz:PCL1606_12680"/>
<evidence type="ECO:0000313" key="2">
    <source>
        <dbReference type="Proteomes" id="UP000032748"/>
    </source>
</evidence>
<dbReference type="PATRIC" id="fig|587753.10.peg.1261"/>
<dbReference type="EMBL" id="CP011110">
    <property type="protein sequence ID" value="AKA22723.1"/>
    <property type="molecule type" value="Genomic_DNA"/>
</dbReference>